<feature type="compositionally biased region" description="Low complexity" evidence="1">
    <location>
        <begin position="237"/>
        <end position="262"/>
    </location>
</feature>
<feature type="compositionally biased region" description="Basic and acidic residues" evidence="1">
    <location>
        <begin position="167"/>
        <end position="177"/>
    </location>
</feature>
<protein>
    <submittedName>
        <fullName evidence="2">Uncharacterized protein</fullName>
    </submittedName>
</protein>
<feature type="region of interest" description="Disordered" evidence="1">
    <location>
        <begin position="38"/>
        <end position="120"/>
    </location>
</feature>
<feature type="region of interest" description="Disordered" evidence="1">
    <location>
        <begin position="137"/>
        <end position="192"/>
    </location>
</feature>
<organism evidence="2 3">
    <name type="scientific">Tetracentron sinense</name>
    <name type="common">Spur-leaf</name>
    <dbReference type="NCBI Taxonomy" id="13715"/>
    <lineage>
        <taxon>Eukaryota</taxon>
        <taxon>Viridiplantae</taxon>
        <taxon>Streptophyta</taxon>
        <taxon>Embryophyta</taxon>
        <taxon>Tracheophyta</taxon>
        <taxon>Spermatophyta</taxon>
        <taxon>Magnoliopsida</taxon>
        <taxon>Trochodendrales</taxon>
        <taxon>Trochodendraceae</taxon>
        <taxon>Tetracentron</taxon>
    </lineage>
</organism>
<feature type="compositionally biased region" description="Basic residues" evidence="1">
    <location>
        <begin position="157"/>
        <end position="166"/>
    </location>
</feature>
<comment type="caution">
    <text evidence="2">The sequence shown here is derived from an EMBL/GenBank/DDBJ whole genome shotgun (WGS) entry which is preliminary data.</text>
</comment>
<feature type="compositionally biased region" description="Polar residues" evidence="1">
    <location>
        <begin position="277"/>
        <end position="295"/>
    </location>
</feature>
<reference evidence="2 3" key="1">
    <citation type="submission" date="2020-04" db="EMBL/GenBank/DDBJ databases">
        <title>Plant Genome Project.</title>
        <authorList>
            <person name="Zhang R.-G."/>
        </authorList>
    </citation>
    <scope>NUCLEOTIDE SEQUENCE [LARGE SCALE GENOMIC DNA]</scope>
    <source>
        <strain evidence="2">YNK0</strain>
        <tissue evidence="2">Leaf</tissue>
    </source>
</reference>
<accession>A0A835DN31</accession>
<name>A0A835DN31_TETSI</name>
<proteinExistence type="predicted"/>
<evidence type="ECO:0000256" key="1">
    <source>
        <dbReference type="SAM" id="MobiDB-lite"/>
    </source>
</evidence>
<evidence type="ECO:0000313" key="3">
    <source>
        <dbReference type="Proteomes" id="UP000655225"/>
    </source>
</evidence>
<evidence type="ECO:0000313" key="2">
    <source>
        <dbReference type="EMBL" id="KAF8406009.1"/>
    </source>
</evidence>
<keyword evidence="3" id="KW-1185">Reference proteome</keyword>
<dbReference type="Proteomes" id="UP000655225">
    <property type="component" value="Unassembled WGS sequence"/>
</dbReference>
<dbReference type="AlphaFoldDB" id="A0A835DN31"/>
<gene>
    <name evidence="2" type="ORF">HHK36_008089</name>
</gene>
<feature type="compositionally biased region" description="Basic and acidic residues" evidence="1">
    <location>
        <begin position="68"/>
        <end position="103"/>
    </location>
</feature>
<feature type="compositionally biased region" description="Basic and acidic residues" evidence="1">
    <location>
        <begin position="265"/>
        <end position="276"/>
    </location>
</feature>
<feature type="compositionally biased region" description="Gly residues" evidence="1">
    <location>
        <begin position="43"/>
        <end position="52"/>
    </location>
</feature>
<dbReference type="EMBL" id="JABCRI010000005">
    <property type="protein sequence ID" value="KAF8406009.1"/>
    <property type="molecule type" value="Genomic_DNA"/>
</dbReference>
<feature type="region of interest" description="Disordered" evidence="1">
    <location>
        <begin position="223"/>
        <end position="300"/>
    </location>
</feature>
<sequence length="366" mass="41545">MVDRAYSDGSDDPLGLNPIIIQKKRSSLKQSLRSRVLGDNVEIGGGGGGGQRNRGSSPSIASRGHQRRTMERARSLRCRERDRASPVPHHGREGKGGKREALVKDLVTASKSGEQMVKSRHTGCSLGGLEKVVSDFESVEATSRKGRVIETFPKTRGSSRSHSPRPRYRDEYRDRDYRRRSHSRSRGRYDRERYRGRERDYRRRSRSRSLSLDYHKGRVRERYDYEDKHRRNRSRSLRSASPARRSPSPRRSLSPWRTPPSRGESPVRHIRDERSPTPRSISPQVRPADSQSPSPRISDADDEVAVAVKIADIHLWPVVGDLLAEVRWCCNLGCGCSCDVVADVNILQPLQFFPVAEVGLHLMLLI</sequence>